<dbReference type="OrthoDB" id="10504781at2759"/>
<dbReference type="EMBL" id="DF973411">
    <property type="protein sequence ID" value="GAU29926.1"/>
    <property type="molecule type" value="Genomic_DNA"/>
</dbReference>
<sequence>MMPGGHLVHSGVRRIEYLENPDHDGWEIDRENNCLTYSGTTCFSTEFGVIIIRERLENFLPLDRLRLTLLVDNNNAPPVQVGVNPIVNVNVPQEPLIPQNELHGPNVGQLTAAEIICIVQPILENDPVVASFLEIARWRIDLQSGQQMVAYYHN</sequence>
<organism evidence="1 2">
    <name type="scientific">Trifolium subterraneum</name>
    <name type="common">Subterranean clover</name>
    <dbReference type="NCBI Taxonomy" id="3900"/>
    <lineage>
        <taxon>Eukaryota</taxon>
        <taxon>Viridiplantae</taxon>
        <taxon>Streptophyta</taxon>
        <taxon>Embryophyta</taxon>
        <taxon>Tracheophyta</taxon>
        <taxon>Spermatophyta</taxon>
        <taxon>Magnoliopsida</taxon>
        <taxon>eudicotyledons</taxon>
        <taxon>Gunneridae</taxon>
        <taxon>Pentapetalae</taxon>
        <taxon>rosids</taxon>
        <taxon>fabids</taxon>
        <taxon>Fabales</taxon>
        <taxon>Fabaceae</taxon>
        <taxon>Papilionoideae</taxon>
        <taxon>50 kb inversion clade</taxon>
        <taxon>NPAAA clade</taxon>
        <taxon>Hologalegina</taxon>
        <taxon>IRL clade</taxon>
        <taxon>Trifolieae</taxon>
        <taxon>Trifolium</taxon>
    </lineage>
</organism>
<proteinExistence type="predicted"/>
<dbReference type="AlphaFoldDB" id="A0A2Z6MBD2"/>
<evidence type="ECO:0000313" key="2">
    <source>
        <dbReference type="Proteomes" id="UP000242715"/>
    </source>
</evidence>
<evidence type="ECO:0000313" key="1">
    <source>
        <dbReference type="EMBL" id="GAU29926.1"/>
    </source>
</evidence>
<gene>
    <name evidence="1" type="ORF">TSUD_148350</name>
</gene>
<reference evidence="2" key="1">
    <citation type="journal article" date="2017" name="Front. Plant Sci.">
        <title>Climate Clever Clovers: New Paradigm to Reduce the Environmental Footprint of Ruminants by Breeding Low Methanogenic Forages Utilizing Haplotype Variation.</title>
        <authorList>
            <person name="Kaur P."/>
            <person name="Appels R."/>
            <person name="Bayer P.E."/>
            <person name="Keeble-Gagnere G."/>
            <person name="Wang J."/>
            <person name="Hirakawa H."/>
            <person name="Shirasawa K."/>
            <person name="Vercoe P."/>
            <person name="Stefanova K."/>
            <person name="Durmic Z."/>
            <person name="Nichols P."/>
            <person name="Revell C."/>
            <person name="Isobe S.N."/>
            <person name="Edwards D."/>
            <person name="Erskine W."/>
        </authorList>
    </citation>
    <scope>NUCLEOTIDE SEQUENCE [LARGE SCALE GENOMIC DNA]</scope>
    <source>
        <strain evidence="2">cv. Daliak</strain>
    </source>
</reference>
<dbReference type="Proteomes" id="UP000242715">
    <property type="component" value="Unassembled WGS sequence"/>
</dbReference>
<keyword evidence="2" id="KW-1185">Reference proteome</keyword>
<protein>
    <submittedName>
        <fullName evidence="1">Uncharacterized protein</fullName>
    </submittedName>
</protein>
<name>A0A2Z6MBD2_TRISU</name>
<accession>A0A2Z6MBD2</accession>